<dbReference type="PANTHER" id="PTHR10098:SF108">
    <property type="entry name" value="TETRATRICOPEPTIDE REPEAT PROTEIN 28"/>
    <property type="match status" value="1"/>
</dbReference>
<feature type="compositionally biased region" description="Polar residues" evidence="1">
    <location>
        <begin position="510"/>
        <end position="530"/>
    </location>
</feature>
<keyword evidence="5" id="KW-1185">Reference proteome</keyword>
<feature type="domain" description="CHAT" evidence="3">
    <location>
        <begin position="596"/>
        <end position="911"/>
    </location>
</feature>
<accession>A0A2Z4FMC4</accession>
<reference evidence="4 5" key="1">
    <citation type="submission" date="2018-06" db="EMBL/GenBank/DDBJ databases">
        <title>Lujinxingia sediminis gen. nov. sp. nov., a new facultative anaerobic member of the class Deltaproteobacteria, and proposal of Lujinxingaceae fam. nov.</title>
        <authorList>
            <person name="Guo L.-Y."/>
            <person name="Li C.-M."/>
            <person name="Wang S."/>
            <person name="Du Z.-J."/>
        </authorList>
    </citation>
    <scope>NUCLEOTIDE SEQUENCE [LARGE SCALE GENOMIC DNA]</scope>
    <source>
        <strain evidence="4 5">FA350</strain>
    </source>
</reference>
<feature type="region of interest" description="Disordered" evidence="1">
    <location>
        <begin position="510"/>
        <end position="532"/>
    </location>
</feature>
<feature type="signal peptide" evidence="2">
    <location>
        <begin position="1"/>
        <end position="27"/>
    </location>
</feature>
<protein>
    <recommendedName>
        <fullName evidence="3">CHAT domain-containing protein</fullName>
    </recommendedName>
</protein>
<organism evidence="4 5">
    <name type="scientific">Bradymonas sediminis</name>
    <dbReference type="NCBI Taxonomy" id="1548548"/>
    <lineage>
        <taxon>Bacteria</taxon>
        <taxon>Deltaproteobacteria</taxon>
        <taxon>Bradymonadales</taxon>
        <taxon>Bradymonadaceae</taxon>
        <taxon>Bradymonas</taxon>
    </lineage>
</organism>
<evidence type="ECO:0000256" key="1">
    <source>
        <dbReference type="SAM" id="MobiDB-lite"/>
    </source>
</evidence>
<dbReference type="PROSITE" id="PS51257">
    <property type="entry name" value="PROKAR_LIPOPROTEIN"/>
    <property type="match status" value="1"/>
</dbReference>
<keyword evidence="2" id="KW-0732">Signal</keyword>
<feature type="chain" id="PRO_5016292521" description="CHAT domain-containing protein" evidence="2">
    <location>
        <begin position="28"/>
        <end position="913"/>
    </location>
</feature>
<dbReference type="AlphaFoldDB" id="A0A2Z4FMC4"/>
<evidence type="ECO:0000259" key="3">
    <source>
        <dbReference type="Pfam" id="PF12770"/>
    </source>
</evidence>
<evidence type="ECO:0000313" key="4">
    <source>
        <dbReference type="EMBL" id="AWV89828.1"/>
    </source>
</evidence>
<dbReference type="Proteomes" id="UP000249799">
    <property type="component" value="Chromosome"/>
</dbReference>
<dbReference type="EMBL" id="CP030032">
    <property type="protein sequence ID" value="AWV89828.1"/>
    <property type="molecule type" value="Genomic_DNA"/>
</dbReference>
<proteinExistence type="predicted"/>
<dbReference type="Pfam" id="PF12770">
    <property type="entry name" value="CHAT"/>
    <property type="match status" value="1"/>
</dbReference>
<sequence>MKMCSHLESPQRFAGACAMLLALTALFASGCSRPSAARTHAQSAPPTAYHLQIDGDASARLSALRARIDAAGADPDCAQLEPPIGDSAWLAAWCGLRAGDWALSAQQAHAAQTNLAPHNSLRRQIELLLIEAIARQETAAARQNIQTSPSAPPDAHAVSLATRAHHLWLNARIPMHGNLRDPNAGDLANLYAMALERGLLHDAKDPDGRPLRRGALLDIARSEYRDFGRLGALSQTLRASFDFAVERGQLDQAIEMLERAFALDIASENPRALARDLARFERLNRLLGQVDAPPKQAGTQGPARTIAGQVTNSHIEHLLATPAGRRRLADAIAWTRASPTRTIAASPLLIDALRAHGDFDDWHGEDWRLGFEGGQLLAEHGQLTPAKRYFQAAIGAIEEMRGRLPTPALRQEFFADKRKVYMALVDAYIGLDTTQRTQANYQRSLVLANALKARGLLDLLDGDVDPALATEPRPNTRHSTHLRPGRAGSKHARAASALAQLEDWSRAQRSNLSHRAAQTAQSKRSPNTLARQVGAQLAPNTVLLEYLIMPRRSYLWVISDQGIKMRQLAGREDIAPLVDAFIRTLGERPDPARQRALAERLYVELIGPAQDLLKSADQLIIAPDGKLYDLPFEMLARPTRSAEPDYLMRDQVVTYTPSSAVFERLMARKAAAQPDSSTTRTLLIGDANLDRAAIDLLKLATNLPDSGMFSLGDVFPKLPGARAELDAINTRLGARDFEVEMRVGEMAAESWMRNADLTQYGIIHVAAHGISDARSLQVASVQSGLEFNQPALLLSRDPEQPDDGIVTLGELLSRRTAAEMVVLSGCTTGRGWQTLGAGAFGLAGAILYTGSSSVVASMWSVEDADTSKLMAAFYRGIADGKTPAQALQSGQVAMSKAGMSPASWAAFRVIGGG</sequence>
<dbReference type="KEGG" id="bsed:DN745_10945"/>
<name>A0A2Z4FMC4_9DELT</name>
<feature type="compositionally biased region" description="Basic residues" evidence="1">
    <location>
        <begin position="475"/>
        <end position="492"/>
    </location>
</feature>
<dbReference type="PANTHER" id="PTHR10098">
    <property type="entry name" value="RAPSYN-RELATED"/>
    <property type="match status" value="1"/>
</dbReference>
<gene>
    <name evidence="4" type="ORF">DN745_10945</name>
</gene>
<feature type="region of interest" description="Disordered" evidence="1">
    <location>
        <begin position="467"/>
        <end position="492"/>
    </location>
</feature>
<evidence type="ECO:0000313" key="5">
    <source>
        <dbReference type="Proteomes" id="UP000249799"/>
    </source>
</evidence>
<dbReference type="OrthoDB" id="9761935at2"/>
<evidence type="ECO:0000256" key="2">
    <source>
        <dbReference type="SAM" id="SignalP"/>
    </source>
</evidence>
<dbReference type="InterPro" id="IPR024983">
    <property type="entry name" value="CHAT_dom"/>
</dbReference>